<gene>
    <name evidence="7" type="ORF">URODEC1_LOCUS14761</name>
</gene>
<evidence type="ECO:0000256" key="4">
    <source>
        <dbReference type="ARBA" id="ARBA00022807"/>
    </source>
</evidence>
<sequence length="915" mass="102573">MASSGDAGSETLLLGIPHTLDTWPPTGLVAMPPAVASKRRQEMARKRPVDFIDIGSSQESDDVAFGDGSEPPNVSQIDGLHGSENLYFGHPEESDHAAYEEVMKDYAAIKVLKRKLVLGLSRLGVKNFKCGKASKAYDGDIVAGCIYYLSVIYLDHVNFGSRQLPQSIPRIYVWKGSMIKQYSEFDLKSSGCYGSHPLIDSSHSCYSKDVRNFYSPTSSYLGSEFNDRLDEYAGCNLPGSLKVNICKLIESYCLNSSLSINMDVQCISALPDDMKITFCKLLQHACSIDLRSQKLVLDVMKLVSQSSNEDFFATSEDKAVSNEFDCIQQASTSRSPAASNEHHKLDDLENAFDSVICPQQGVHETIHSSDPDVLSTMHQNHASHPVLNDENADDANGSMRLPVPNLKRSVPKLCPKAINVDVARVMQKLNKSSPANVSTIAKKSFPSQNTLSGNLHTQTLNCSNPRGTMLITKEFHWMIYLMSFLPNGRRNTFSPASIPGRRRFIPDKDLLYLQKSYLSSMSSPTDISDHSNAMKSSSSQFNRQAESSHVQVPTQVSPEVQINGERNLPGIVHNKSKKSDALYNTKSGRSQGTISKPILVPENTPSCSRPLPSNPATSAPQKVRESTTVGKLSSFGARLLGQSVVLVGDHNVSKSVKYHVSKSEIVNYEAICGLAFSEYQGEDAVYLYGVRCTFWSLGESLKPHGQVHSFVVSVFCYSLFLKPVWHFDVSKRYYFFPNIADNLLKNYDEADEDVLSRAFKRLSKIRPVTHSNMLFFPSFYDEHWFVFVVDMKERKYVMLDSLYKEDDEYQQYVSQRMRASFQYYWQKILQVDIGFEDFQLIYPAVPRQPSGHENDSGIYAMMFLEHWLPNTSSLSSLFGPKDIPNIRIKIANDLVFQPKNSGMKNRVIEFHVQDD</sequence>
<keyword evidence="3" id="KW-0378">Hydrolase</keyword>
<feature type="domain" description="Ubiquitin-like protease family profile" evidence="6">
    <location>
        <begin position="760"/>
        <end position="893"/>
    </location>
</feature>
<feature type="region of interest" description="Disordered" evidence="5">
    <location>
        <begin position="520"/>
        <end position="556"/>
    </location>
</feature>
<proteinExistence type="inferred from homology"/>
<reference evidence="7" key="1">
    <citation type="submission" date="2024-10" db="EMBL/GenBank/DDBJ databases">
        <authorList>
            <person name="Ryan C."/>
        </authorList>
    </citation>
    <scope>NUCLEOTIDE SEQUENCE [LARGE SCALE GENOMIC DNA]</scope>
</reference>
<feature type="compositionally biased region" description="Polar residues" evidence="5">
    <location>
        <begin position="614"/>
        <end position="625"/>
    </location>
</feature>
<organism evidence="7 8">
    <name type="scientific">Urochloa decumbens</name>
    <dbReference type="NCBI Taxonomy" id="240449"/>
    <lineage>
        <taxon>Eukaryota</taxon>
        <taxon>Viridiplantae</taxon>
        <taxon>Streptophyta</taxon>
        <taxon>Embryophyta</taxon>
        <taxon>Tracheophyta</taxon>
        <taxon>Spermatophyta</taxon>
        <taxon>Magnoliopsida</taxon>
        <taxon>Liliopsida</taxon>
        <taxon>Poales</taxon>
        <taxon>Poaceae</taxon>
        <taxon>PACMAD clade</taxon>
        <taxon>Panicoideae</taxon>
        <taxon>Panicodae</taxon>
        <taxon>Paniceae</taxon>
        <taxon>Melinidinae</taxon>
        <taxon>Urochloa</taxon>
    </lineage>
</organism>
<keyword evidence="2" id="KW-0645">Protease</keyword>
<dbReference type="AlphaFoldDB" id="A0ABC8WJI2"/>
<name>A0ABC8WJI2_9POAL</name>
<protein>
    <recommendedName>
        <fullName evidence="6">Ubiquitin-like protease family profile domain-containing protein</fullName>
    </recommendedName>
</protein>
<feature type="compositionally biased region" description="Polar residues" evidence="5">
    <location>
        <begin position="582"/>
        <end position="594"/>
    </location>
</feature>
<evidence type="ECO:0000259" key="6">
    <source>
        <dbReference type="Pfam" id="PF02902"/>
    </source>
</evidence>
<evidence type="ECO:0000256" key="3">
    <source>
        <dbReference type="ARBA" id="ARBA00022801"/>
    </source>
</evidence>
<dbReference type="GO" id="GO:0008234">
    <property type="term" value="F:cysteine-type peptidase activity"/>
    <property type="evidence" value="ECO:0007669"/>
    <property type="project" value="UniProtKB-KW"/>
</dbReference>
<dbReference type="PANTHER" id="PTHR12606:SF141">
    <property type="entry name" value="GH15225P-RELATED"/>
    <property type="match status" value="1"/>
</dbReference>
<dbReference type="InterPro" id="IPR038765">
    <property type="entry name" value="Papain-like_cys_pep_sf"/>
</dbReference>
<dbReference type="InterPro" id="IPR003653">
    <property type="entry name" value="Peptidase_C48_C"/>
</dbReference>
<dbReference type="Gene3D" id="3.40.395.10">
    <property type="entry name" value="Adenoviral Proteinase, Chain A"/>
    <property type="match status" value="1"/>
</dbReference>
<dbReference type="Proteomes" id="UP001497457">
    <property type="component" value="Chromosome 12b"/>
</dbReference>
<evidence type="ECO:0000313" key="7">
    <source>
        <dbReference type="EMBL" id="CAL4911061.1"/>
    </source>
</evidence>
<evidence type="ECO:0000256" key="5">
    <source>
        <dbReference type="SAM" id="MobiDB-lite"/>
    </source>
</evidence>
<evidence type="ECO:0000256" key="2">
    <source>
        <dbReference type="ARBA" id="ARBA00022670"/>
    </source>
</evidence>
<evidence type="ECO:0000256" key="1">
    <source>
        <dbReference type="ARBA" id="ARBA00005234"/>
    </source>
</evidence>
<evidence type="ECO:0000313" key="8">
    <source>
        <dbReference type="Proteomes" id="UP001497457"/>
    </source>
</evidence>
<dbReference type="Pfam" id="PF02902">
    <property type="entry name" value="Peptidase_C48"/>
    <property type="match status" value="1"/>
</dbReference>
<keyword evidence="4" id="KW-0788">Thiol protease</keyword>
<dbReference type="GO" id="GO:0006508">
    <property type="term" value="P:proteolysis"/>
    <property type="evidence" value="ECO:0007669"/>
    <property type="project" value="UniProtKB-KW"/>
</dbReference>
<feature type="region of interest" description="Disordered" evidence="5">
    <location>
        <begin position="582"/>
        <end position="625"/>
    </location>
</feature>
<comment type="similarity">
    <text evidence="1">Belongs to the peptidase C48 family.</text>
</comment>
<accession>A0ABC8WJI2</accession>
<keyword evidence="8" id="KW-1185">Reference proteome</keyword>
<dbReference type="SUPFAM" id="SSF54001">
    <property type="entry name" value="Cysteine proteinases"/>
    <property type="match status" value="1"/>
</dbReference>
<dbReference type="EMBL" id="OZ075122">
    <property type="protein sequence ID" value="CAL4911061.1"/>
    <property type="molecule type" value="Genomic_DNA"/>
</dbReference>
<dbReference type="PANTHER" id="PTHR12606">
    <property type="entry name" value="SENTRIN/SUMO-SPECIFIC PROTEASE"/>
    <property type="match status" value="1"/>
</dbReference>